<dbReference type="AlphaFoldDB" id="A0A915DPQ4"/>
<dbReference type="PANTHER" id="PTHR42776">
    <property type="entry name" value="SERINE PEPTIDASE S9 FAMILY MEMBER"/>
    <property type="match status" value="1"/>
</dbReference>
<dbReference type="SUPFAM" id="SSF82171">
    <property type="entry name" value="DPP6 N-terminal domain-like"/>
    <property type="match status" value="1"/>
</dbReference>
<dbReference type="Gene3D" id="3.40.50.1820">
    <property type="entry name" value="alpha/beta hydrolase"/>
    <property type="match status" value="1"/>
</dbReference>
<dbReference type="Proteomes" id="UP000887574">
    <property type="component" value="Unplaced"/>
</dbReference>
<dbReference type="SUPFAM" id="SSF53474">
    <property type="entry name" value="alpha/beta-Hydrolases"/>
    <property type="match status" value="1"/>
</dbReference>
<reference evidence="4" key="1">
    <citation type="submission" date="2022-11" db="UniProtKB">
        <authorList>
            <consortium name="WormBaseParasite"/>
        </authorList>
    </citation>
    <scope>IDENTIFICATION</scope>
</reference>
<keyword evidence="3" id="KW-1185">Reference proteome</keyword>
<evidence type="ECO:0000259" key="2">
    <source>
        <dbReference type="Pfam" id="PF00326"/>
    </source>
</evidence>
<dbReference type="InterPro" id="IPR001375">
    <property type="entry name" value="Peptidase_S9_cat"/>
</dbReference>
<dbReference type="Pfam" id="PF00326">
    <property type="entry name" value="Peptidase_S9"/>
    <property type="match status" value="1"/>
</dbReference>
<proteinExistence type="predicted"/>
<name>A0A915DPQ4_9BILA</name>
<dbReference type="GO" id="GO:0006508">
    <property type="term" value="P:proteolysis"/>
    <property type="evidence" value="ECO:0007669"/>
    <property type="project" value="InterPro"/>
</dbReference>
<dbReference type="InterPro" id="IPR029058">
    <property type="entry name" value="AB_hydrolase_fold"/>
</dbReference>
<keyword evidence="1" id="KW-0378">Hydrolase</keyword>
<dbReference type="WBParaSite" id="jg21811">
    <property type="protein sequence ID" value="jg21811"/>
    <property type="gene ID" value="jg21811"/>
</dbReference>
<dbReference type="PANTHER" id="PTHR42776:SF27">
    <property type="entry name" value="DIPEPTIDYL PEPTIDASE FAMILY MEMBER 6"/>
    <property type="match status" value="1"/>
</dbReference>
<accession>A0A915DPQ4</accession>
<organism evidence="3 4">
    <name type="scientific">Ditylenchus dipsaci</name>
    <dbReference type="NCBI Taxonomy" id="166011"/>
    <lineage>
        <taxon>Eukaryota</taxon>
        <taxon>Metazoa</taxon>
        <taxon>Ecdysozoa</taxon>
        <taxon>Nematoda</taxon>
        <taxon>Chromadorea</taxon>
        <taxon>Rhabditida</taxon>
        <taxon>Tylenchina</taxon>
        <taxon>Tylenchomorpha</taxon>
        <taxon>Sphaerularioidea</taxon>
        <taxon>Anguinidae</taxon>
        <taxon>Anguininae</taxon>
        <taxon>Ditylenchus</taxon>
    </lineage>
</organism>
<sequence length="497" mass="55959">MVVDNNLQIKMVVEESDDGFLNFYRISHTANPHKLTSEADNWVEYLRVPPQDRALTIPISFTADNKRIYWQWGEGTDLGQLVVHDFGHPEKNEVLYTAQRAQIGGVIFHPTERTVLSVTEIYHKPDIYVANNTVLEDMQYLVNLRPTGTPVIESMSLDFETWLVSYISDDKPFEYFLYSKSQKKTEYLFTTRPELVGRRLSKMVGFDYKARDGLKIQAYLSLPPATPLLSPDQVKEDKKELAKAGMLPTKKQKLIVFVHGGPKARDFFGLQRQMLGLLAEDMLFCSVGFGKNLTNAGNGEWGRKMHQDLLDGVDYLVSEGVVDRKQVAIMGGSYGGYATLVGMTFTPDVFACGVDIVGPSNLITLLETIPPYWMGFYKDMTAMLGADKNTEEGKRILRSRSPLNFANRVKNPLIIIHGSNDPRVKQAESDQFVGALKKNGIPVTYVVYPDEGHGMRKPHNMLAMAGLVEEFLHQCLHGDVEPFTLGQYNSTAVVRLF</sequence>
<evidence type="ECO:0000313" key="3">
    <source>
        <dbReference type="Proteomes" id="UP000887574"/>
    </source>
</evidence>
<protein>
    <submittedName>
        <fullName evidence="4">Peptidase S9 prolyl oligopeptidase catalytic domain-containing protein</fullName>
    </submittedName>
</protein>
<evidence type="ECO:0000313" key="4">
    <source>
        <dbReference type="WBParaSite" id="jg21811"/>
    </source>
</evidence>
<feature type="domain" description="Peptidase S9 prolyl oligopeptidase catalytic" evidence="2">
    <location>
        <begin position="287"/>
        <end position="477"/>
    </location>
</feature>
<evidence type="ECO:0000256" key="1">
    <source>
        <dbReference type="ARBA" id="ARBA00022801"/>
    </source>
</evidence>
<dbReference type="GO" id="GO:0004252">
    <property type="term" value="F:serine-type endopeptidase activity"/>
    <property type="evidence" value="ECO:0007669"/>
    <property type="project" value="TreeGrafter"/>
</dbReference>